<feature type="compositionally biased region" description="Basic and acidic residues" evidence="1">
    <location>
        <begin position="24"/>
        <end position="43"/>
    </location>
</feature>
<organism evidence="2 3">
    <name type="scientific">Trifolium medium</name>
    <dbReference type="NCBI Taxonomy" id="97028"/>
    <lineage>
        <taxon>Eukaryota</taxon>
        <taxon>Viridiplantae</taxon>
        <taxon>Streptophyta</taxon>
        <taxon>Embryophyta</taxon>
        <taxon>Tracheophyta</taxon>
        <taxon>Spermatophyta</taxon>
        <taxon>Magnoliopsida</taxon>
        <taxon>eudicotyledons</taxon>
        <taxon>Gunneridae</taxon>
        <taxon>Pentapetalae</taxon>
        <taxon>rosids</taxon>
        <taxon>fabids</taxon>
        <taxon>Fabales</taxon>
        <taxon>Fabaceae</taxon>
        <taxon>Papilionoideae</taxon>
        <taxon>50 kb inversion clade</taxon>
        <taxon>NPAAA clade</taxon>
        <taxon>Hologalegina</taxon>
        <taxon>IRL clade</taxon>
        <taxon>Trifolieae</taxon>
        <taxon>Trifolium</taxon>
    </lineage>
</organism>
<dbReference type="Gene3D" id="2.40.70.10">
    <property type="entry name" value="Acid Proteases"/>
    <property type="match status" value="1"/>
</dbReference>
<dbReference type="PANTHER" id="PTHR33067">
    <property type="entry name" value="RNA-DIRECTED DNA POLYMERASE-RELATED"/>
    <property type="match status" value="1"/>
</dbReference>
<proteinExistence type="predicted"/>
<feature type="region of interest" description="Disordered" evidence="1">
    <location>
        <begin position="19"/>
        <end position="43"/>
    </location>
</feature>
<dbReference type="EMBL" id="LXQA010028986">
    <property type="protein sequence ID" value="MCH95107.1"/>
    <property type="molecule type" value="Genomic_DNA"/>
</dbReference>
<dbReference type="InterPro" id="IPR021109">
    <property type="entry name" value="Peptidase_aspartic_dom_sf"/>
</dbReference>
<comment type="caution">
    <text evidence="2">The sequence shown here is derived from an EMBL/GenBank/DDBJ whole genome shotgun (WGS) entry which is preliminary data.</text>
</comment>
<accession>A0A392N5M8</accession>
<evidence type="ECO:0000313" key="2">
    <source>
        <dbReference type="EMBL" id="MCH95107.1"/>
    </source>
</evidence>
<dbReference type="PANTHER" id="PTHR33067:SF39">
    <property type="entry name" value="TRANSCRIPTION FACTOR INTERACTOR AND REGULATOR CCHC(ZN) FAMILY"/>
    <property type="match status" value="1"/>
</dbReference>
<dbReference type="Pfam" id="PF13650">
    <property type="entry name" value="Asp_protease_2"/>
    <property type="match status" value="1"/>
</dbReference>
<feature type="non-terminal residue" evidence="2">
    <location>
        <position position="280"/>
    </location>
</feature>
<evidence type="ECO:0000313" key="3">
    <source>
        <dbReference type="Proteomes" id="UP000265520"/>
    </source>
</evidence>
<keyword evidence="3" id="KW-1185">Reference proteome</keyword>
<evidence type="ECO:0000256" key="1">
    <source>
        <dbReference type="SAM" id="MobiDB-lite"/>
    </source>
</evidence>
<dbReference type="AlphaFoldDB" id="A0A392N5M8"/>
<dbReference type="CDD" id="cd00303">
    <property type="entry name" value="retropepsin_like"/>
    <property type="match status" value="1"/>
</dbReference>
<sequence>MIKEKNLQSHLWLEKWKGTLSPDTTKKKGPEAEQKSTADKTAVDTEMPNYSKFMKDVLTKRRMTGEFETVALTQDCSQMVQGKIPRKLKDPGTFTIPCTIGDIHVRRAICDLGANINLMPLSVFKKLGIGAARSTTVTLQIADRSICYPQGKIEDVLVRVDKFIFPADFIIMDFTADEDTPILLGSPFLATGRTLIDVEKGELTMRVNNQEVTFNVLKAMEYPHEQVEDVSLLQCWDCLVQKQFVKNNDHLKNELTLLENKELVQEGIVSGTPSKELKPH</sequence>
<protein>
    <recommendedName>
        <fullName evidence="4">Aspartic peptidase DDI1-type domain-containing protein</fullName>
    </recommendedName>
</protein>
<reference evidence="2 3" key="1">
    <citation type="journal article" date="2018" name="Front. Plant Sci.">
        <title>Red Clover (Trifolium pratense) and Zigzag Clover (T. medium) - A Picture of Genomic Similarities and Differences.</title>
        <authorList>
            <person name="Dluhosova J."/>
            <person name="Istvanek J."/>
            <person name="Nedelnik J."/>
            <person name="Repkova J."/>
        </authorList>
    </citation>
    <scope>NUCLEOTIDE SEQUENCE [LARGE SCALE GENOMIC DNA]</scope>
    <source>
        <strain evidence="3">cv. 10/8</strain>
        <tissue evidence="2">Leaf</tissue>
    </source>
</reference>
<evidence type="ECO:0008006" key="4">
    <source>
        <dbReference type="Google" id="ProtNLM"/>
    </source>
</evidence>
<name>A0A392N5M8_9FABA</name>
<dbReference type="Proteomes" id="UP000265520">
    <property type="component" value="Unassembled WGS sequence"/>
</dbReference>